<name>A0A9D1WYA2_9FIRM</name>
<gene>
    <name evidence="1" type="ORF">H9735_13050</name>
</gene>
<evidence type="ECO:0000313" key="1">
    <source>
        <dbReference type="EMBL" id="HIX69030.1"/>
    </source>
</evidence>
<comment type="caution">
    <text evidence="1">The sequence shown here is derived from an EMBL/GenBank/DDBJ whole genome shotgun (WGS) entry which is preliminary data.</text>
</comment>
<sequence>MKDFLEKILRQKVNIEENTEIFEKLPLAFRGRYTIYNVETNGLLWIAMSPKSEIGLVMLRKDRGKVEKAFNLNCAIFFNNTTFYRKERLIEEGIPFVIKEKQVYLPFIGYFLTNTNERDIAPVHLISYLTQKLLFTAIYEKWDEIKVSEAAEKLGVSRMSASRCFDELEYLNIDVLRMKGKSRVICVPDDLRQFWNQTVTILRSPVIRRYILSEDIQLDRKAGISALCEYSLLSDNRYPTYAVTKKEIKDSGVKNMRQARATEEIGCVVLELGYFIDFDGNNMEDPLSVALSLTDVEKNDERVSISVEGMLEEYVWSKD</sequence>
<reference evidence="1" key="2">
    <citation type="submission" date="2021-04" db="EMBL/GenBank/DDBJ databases">
        <authorList>
            <person name="Gilroy R."/>
        </authorList>
    </citation>
    <scope>NUCLEOTIDE SEQUENCE</scope>
    <source>
        <strain evidence="1">CHK191-13928</strain>
    </source>
</reference>
<proteinExistence type="predicted"/>
<dbReference type="EMBL" id="DXEM01000039">
    <property type="protein sequence ID" value="HIX69030.1"/>
    <property type="molecule type" value="Genomic_DNA"/>
</dbReference>
<organism evidence="1 2">
    <name type="scientific">Candidatus Anaerostipes excrementavium</name>
    <dbReference type="NCBI Taxonomy" id="2838463"/>
    <lineage>
        <taxon>Bacteria</taxon>
        <taxon>Bacillati</taxon>
        <taxon>Bacillota</taxon>
        <taxon>Clostridia</taxon>
        <taxon>Lachnospirales</taxon>
        <taxon>Lachnospiraceae</taxon>
        <taxon>Anaerostipes</taxon>
    </lineage>
</organism>
<dbReference type="AlphaFoldDB" id="A0A9D1WYA2"/>
<protein>
    <recommendedName>
        <fullName evidence="3">Helix-turn-helix type 11 domain-containing protein</fullName>
    </recommendedName>
</protein>
<evidence type="ECO:0008006" key="3">
    <source>
        <dbReference type="Google" id="ProtNLM"/>
    </source>
</evidence>
<dbReference type="Proteomes" id="UP000886721">
    <property type="component" value="Unassembled WGS sequence"/>
</dbReference>
<reference evidence="1" key="1">
    <citation type="journal article" date="2021" name="PeerJ">
        <title>Extensive microbial diversity within the chicken gut microbiome revealed by metagenomics and culture.</title>
        <authorList>
            <person name="Gilroy R."/>
            <person name="Ravi A."/>
            <person name="Getino M."/>
            <person name="Pursley I."/>
            <person name="Horton D.L."/>
            <person name="Alikhan N.F."/>
            <person name="Baker D."/>
            <person name="Gharbi K."/>
            <person name="Hall N."/>
            <person name="Watson M."/>
            <person name="Adriaenssens E.M."/>
            <person name="Foster-Nyarko E."/>
            <person name="Jarju S."/>
            <person name="Secka A."/>
            <person name="Antonio M."/>
            <person name="Oren A."/>
            <person name="Chaudhuri R.R."/>
            <person name="La Ragione R."/>
            <person name="Hildebrand F."/>
            <person name="Pallen M.J."/>
        </authorList>
    </citation>
    <scope>NUCLEOTIDE SEQUENCE</scope>
    <source>
        <strain evidence="1">CHK191-13928</strain>
    </source>
</reference>
<accession>A0A9D1WYA2</accession>
<evidence type="ECO:0000313" key="2">
    <source>
        <dbReference type="Proteomes" id="UP000886721"/>
    </source>
</evidence>